<evidence type="ECO:0000313" key="3">
    <source>
        <dbReference type="Proteomes" id="UP000552097"/>
    </source>
</evidence>
<sequence length="209" mass="22660">MDTIGLYRTTIGKKAVMAVTGAALLLFIVAHMIGNLAVFSGAEAIDGYGRFLREIGVVWPMRIGLLGVIALHFLAAYQLTVKSRKARGKYEHRRRVQGSYAARTMRWGGVIIALFVVYHLLDLTVGWANPHGVPGEIYANVVADFQLWYVVLAYTVAVVALGFHIRHGLWSATQTLGITTSRVIGLGVAVLICAGFLSVPFAVFTGLVS</sequence>
<dbReference type="InterPro" id="IPR034804">
    <property type="entry name" value="SQR/QFR_C/D"/>
</dbReference>
<keyword evidence="1" id="KW-0812">Transmembrane</keyword>
<dbReference type="InterPro" id="IPR011138">
    <property type="entry name" value="Cytochrome_b-558"/>
</dbReference>
<feature type="transmembrane region" description="Helical" evidence="1">
    <location>
        <begin position="59"/>
        <end position="79"/>
    </location>
</feature>
<keyword evidence="1" id="KW-1133">Transmembrane helix</keyword>
<keyword evidence="3" id="KW-1185">Reference proteome</keyword>
<feature type="transmembrane region" description="Helical" evidence="1">
    <location>
        <begin position="15"/>
        <end position="39"/>
    </location>
</feature>
<name>A0A7W9HNC9_9PSEU</name>
<evidence type="ECO:0000313" key="2">
    <source>
        <dbReference type="EMBL" id="MBB5805474.1"/>
    </source>
</evidence>
<feature type="transmembrane region" description="Helical" evidence="1">
    <location>
        <begin position="100"/>
        <end position="121"/>
    </location>
</feature>
<dbReference type="Proteomes" id="UP000552097">
    <property type="component" value="Unassembled WGS sequence"/>
</dbReference>
<dbReference type="AlphaFoldDB" id="A0A7W9HNC9"/>
<comment type="caution">
    <text evidence="2">The sequence shown here is derived from an EMBL/GenBank/DDBJ whole genome shotgun (WGS) entry which is preliminary data.</text>
</comment>
<dbReference type="NCBIfam" id="TIGR02046">
    <property type="entry name" value="sdhC_b558_fam"/>
    <property type="match status" value="1"/>
</dbReference>
<dbReference type="GO" id="GO:0016020">
    <property type="term" value="C:membrane"/>
    <property type="evidence" value="ECO:0007669"/>
    <property type="project" value="InterPro"/>
</dbReference>
<organism evidence="2 3">
    <name type="scientific">Saccharothrix ecbatanensis</name>
    <dbReference type="NCBI Taxonomy" id="1105145"/>
    <lineage>
        <taxon>Bacteria</taxon>
        <taxon>Bacillati</taxon>
        <taxon>Actinomycetota</taxon>
        <taxon>Actinomycetes</taxon>
        <taxon>Pseudonocardiales</taxon>
        <taxon>Pseudonocardiaceae</taxon>
        <taxon>Saccharothrix</taxon>
    </lineage>
</organism>
<gene>
    <name evidence="2" type="ORF">F4560_005242</name>
</gene>
<dbReference type="EMBL" id="JACHMO010000001">
    <property type="protein sequence ID" value="MBB5805474.1"/>
    <property type="molecule type" value="Genomic_DNA"/>
</dbReference>
<dbReference type="SUPFAM" id="SSF81343">
    <property type="entry name" value="Fumarate reductase respiratory complex transmembrane subunits"/>
    <property type="match status" value="1"/>
</dbReference>
<evidence type="ECO:0000256" key="1">
    <source>
        <dbReference type="SAM" id="Phobius"/>
    </source>
</evidence>
<dbReference type="RefSeq" id="WP_312869477.1">
    <property type="nucleotide sequence ID" value="NZ_JACHMO010000001.1"/>
</dbReference>
<proteinExistence type="predicted"/>
<feature type="transmembrane region" description="Helical" evidence="1">
    <location>
        <begin position="141"/>
        <end position="163"/>
    </location>
</feature>
<keyword evidence="1" id="KW-0472">Membrane</keyword>
<dbReference type="CDD" id="cd03498">
    <property type="entry name" value="SQR_TypeB_2_TM"/>
    <property type="match status" value="1"/>
</dbReference>
<feature type="transmembrane region" description="Helical" evidence="1">
    <location>
        <begin position="183"/>
        <end position="208"/>
    </location>
</feature>
<protein>
    <submittedName>
        <fullName evidence="2">Succinate dehydrogenase / fumarate reductase cytochrome b subunit</fullName>
    </submittedName>
</protein>
<dbReference type="Gene3D" id="1.20.1300.10">
    <property type="entry name" value="Fumarate reductase/succinate dehydrogenase, transmembrane subunit"/>
    <property type="match status" value="1"/>
</dbReference>
<reference evidence="2 3" key="1">
    <citation type="submission" date="2020-08" db="EMBL/GenBank/DDBJ databases">
        <title>Sequencing the genomes of 1000 actinobacteria strains.</title>
        <authorList>
            <person name="Klenk H.-P."/>
        </authorList>
    </citation>
    <scope>NUCLEOTIDE SEQUENCE [LARGE SCALE GENOMIC DNA]</scope>
    <source>
        <strain evidence="2 3">DSM 45486</strain>
    </source>
</reference>
<accession>A0A7W9HNC9</accession>